<dbReference type="Proteomes" id="UP001358586">
    <property type="component" value="Chromosome 11"/>
</dbReference>
<sequence length="141" mass="15869">MSSITSQQALLPIATPLGDLGWHQQKRDSNATEICSKASYNSPSFIVKRVYIRKMRKSRDMMSALEGRVANLEGFIGDMKESLEIEELKGKLTNCKVVVEKWVLVVTPRRKMDVPKPKDQVGEGYGQFSLEKGIVIPCYGY</sequence>
<evidence type="ECO:0000313" key="2">
    <source>
        <dbReference type="Proteomes" id="UP001358586"/>
    </source>
</evidence>
<keyword evidence="2" id="KW-1185">Reference proteome</keyword>
<accession>A0ABR0MYN2</accession>
<reference evidence="1 2" key="1">
    <citation type="submission" date="2023-03" db="EMBL/GenBank/DDBJ databases">
        <title>WGS of Gossypium arboreum.</title>
        <authorList>
            <person name="Yu D."/>
        </authorList>
    </citation>
    <scope>NUCLEOTIDE SEQUENCE [LARGE SCALE GENOMIC DNA]</scope>
    <source>
        <tissue evidence="1">Leaf</tissue>
    </source>
</reference>
<gene>
    <name evidence="1" type="ORF">PVK06_037907</name>
</gene>
<evidence type="ECO:0000313" key="1">
    <source>
        <dbReference type="EMBL" id="KAK5783399.1"/>
    </source>
</evidence>
<comment type="caution">
    <text evidence="1">The sequence shown here is derived from an EMBL/GenBank/DDBJ whole genome shotgun (WGS) entry which is preliminary data.</text>
</comment>
<dbReference type="EMBL" id="JARKNE010000011">
    <property type="protein sequence ID" value="KAK5783399.1"/>
    <property type="molecule type" value="Genomic_DNA"/>
</dbReference>
<proteinExistence type="predicted"/>
<protein>
    <submittedName>
        <fullName evidence="1">Uncharacterized protein</fullName>
    </submittedName>
</protein>
<name>A0ABR0MYN2_GOSAR</name>
<organism evidence="1 2">
    <name type="scientific">Gossypium arboreum</name>
    <name type="common">Tree cotton</name>
    <name type="synonym">Gossypium nanking</name>
    <dbReference type="NCBI Taxonomy" id="29729"/>
    <lineage>
        <taxon>Eukaryota</taxon>
        <taxon>Viridiplantae</taxon>
        <taxon>Streptophyta</taxon>
        <taxon>Embryophyta</taxon>
        <taxon>Tracheophyta</taxon>
        <taxon>Spermatophyta</taxon>
        <taxon>Magnoliopsida</taxon>
        <taxon>eudicotyledons</taxon>
        <taxon>Gunneridae</taxon>
        <taxon>Pentapetalae</taxon>
        <taxon>rosids</taxon>
        <taxon>malvids</taxon>
        <taxon>Malvales</taxon>
        <taxon>Malvaceae</taxon>
        <taxon>Malvoideae</taxon>
        <taxon>Gossypium</taxon>
    </lineage>
</organism>